<dbReference type="Proteomes" id="UP000886595">
    <property type="component" value="Unassembled WGS sequence"/>
</dbReference>
<gene>
    <name evidence="2" type="ORF">Bca52824_069193</name>
</gene>
<feature type="region of interest" description="Disordered" evidence="1">
    <location>
        <begin position="1"/>
        <end position="37"/>
    </location>
</feature>
<dbReference type="EMBL" id="JAAMPC010000014">
    <property type="protein sequence ID" value="KAG2262114.1"/>
    <property type="molecule type" value="Genomic_DNA"/>
</dbReference>
<evidence type="ECO:0000313" key="3">
    <source>
        <dbReference type="Proteomes" id="UP000886595"/>
    </source>
</evidence>
<keyword evidence="3" id="KW-1185">Reference proteome</keyword>
<evidence type="ECO:0000256" key="1">
    <source>
        <dbReference type="SAM" id="MobiDB-lite"/>
    </source>
</evidence>
<protein>
    <submittedName>
        <fullName evidence="2">Uncharacterized protein</fullName>
    </submittedName>
</protein>
<feature type="compositionally biased region" description="Basic and acidic residues" evidence="1">
    <location>
        <begin position="1"/>
        <end position="10"/>
    </location>
</feature>
<comment type="caution">
    <text evidence="2">The sequence shown here is derived from an EMBL/GenBank/DDBJ whole genome shotgun (WGS) entry which is preliminary data.</text>
</comment>
<dbReference type="AlphaFoldDB" id="A0A8X7Q1H5"/>
<sequence>MFHESFRCDGELDSNDEQQNGDELTTPKLRWRRGEPTPMIQGLYGGGELRRWGLMIGASERGETTNHGLQSRDAERLHGVEVSRTRRFATKRRERKKTTLLLQPI</sequence>
<reference evidence="2 3" key="1">
    <citation type="submission" date="2020-02" db="EMBL/GenBank/DDBJ databases">
        <authorList>
            <person name="Ma Q."/>
            <person name="Huang Y."/>
            <person name="Song X."/>
            <person name="Pei D."/>
        </authorList>
    </citation>
    <scope>NUCLEOTIDE SEQUENCE [LARGE SCALE GENOMIC DNA]</scope>
    <source>
        <strain evidence="2">Sxm20200214</strain>
        <tissue evidence="2">Leaf</tissue>
    </source>
</reference>
<feature type="compositionally biased region" description="Acidic residues" evidence="1">
    <location>
        <begin position="11"/>
        <end position="20"/>
    </location>
</feature>
<organism evidence="2 3">
    <name type="scientific">Brassica carinata</name>
    <name type="common">Ethiopian mustard</name>
    <name type="synonym">Abyssinian cabbage</name>
    <dbReference type="NCBI Taxonomy" id="52824"/>
    <lineage>
        <taxon>Eukaryota</taxon>
        <taxon>Viridiplantae</taxon>
        <taxon>Streptophyta</taxon>
        <taxon>Embryophyta</taxon>
        <taxon>Tracheophyta</taxon>
        <taxon>Spermatophyta</taxon>
        <taxon>Magnoliopsida</taxon>
        <taxon>eudicotyledons</taxon>
        <taxon>Gunneridae</taxon>
        <taxon>Pentapetalae</taxon>
        <taxon>rosids</taxon>
        <taxon>malvids</taxon>
        <taxon>Brassicales</taxon>
        <taxon>Brassicaceae</taxon>
        <taxon>Brassiceae</taxon>
        <taxon>Brassica</taxon>
    </lineage>
</organism>
<accession>A0A8X7Q1H5</accession>
<name>A0A8X7Q1H5_BRACI</name>
<proteinExistence type="predicted"/>
<evidence type="ECO:0000313" key="2">
    <source>
        <dbReference type="EMBL" id="KAG2262114.1"/>
    </source>
</evidence>